<keyword evidence="3" id="KW-1185">Reference proteome</keyword>
<sequence length="277" mass="29099">MSKFSRIFTAVTCATAVTASGVIPAFAAEGVASPITLTGTVEGAKCTIAASDADAAKLSEFKNKYVEGIEAGITAAKEKFGLSEENYTKFIGATKDQPAYTEVAKVIKEKDDKLTDAEVEKLHAALVAASKLVAAKDQEGFAEGIKSTFTKAAADKSTEVEKIDAAIAAIKADAAAAKTEKLAVIETPLALVPETINAEVISALETCKGDKKDKQSGSSKAKGKLDELSSIIKDKDKSNLGEKLLNYFSSIAAAIGLGKVFEKIVEFFKKIKDSFKA</sequence>
<dbReference type="AlphaFoldDB" id="A0A0G3H3G7"/>
<gene>
    <name evidence="2" type="ORF">CMUST_10285</name>
</gene>
<evidence type="ECO:0000313" key="2">
    <source>
        <dbReference type="EMBL" id="AKK06373.1"/>
    </source>
</evidence>
<dbReference type="EMBL" id="CP011542">
    <property type="protein sequence ID" value="AKK06373.1"/>
    <property type="molecule type" value="Genomic_DNA"/>
</dbReference>
<reference evidence="2 3" key="1">
    <citation type="journal article" date="2015" name="Genome Announc.">
        <title>Complete Genome Sequence of the Type Strain Corynebacterium mustelae DSM 45274, Isolated from Various Tissues of a Male Ferret with Lethal Sepsis.</title>
        <authorList>
            <person name="Ruckert C."/>
            <person name="Eimer J."/>
            <person name="Winkler A."/>
            <person name="Tauch A."/>
        </authorList>
    </citation>
    <scope>NUCLEOTIDE SEQUENCE [LARGE SCALE GENOMIC DNA]</scope>
    <source>
        <strain evidence="2 3">DSM 45274</strain>
    </source>
</reference>
<keyword evidence="1" id="KW-0732">Signal</keyword>
<evidence type="ECO:0000313" key="3">
    <source>
        <dbReference type="Proteomes" id="UP000035199"/>
    </source>
</evidence>
<dbReference type="RefSeq" id="WP_047262413.1">
    <property type="nucleotide sequence ID" value="NZ_CP011542.1"/>
</dbReference>
<name>A0A0G3H3G7_9CORY</name>
<feature type="chain" id="PRO_5002554944" evidence="1">
    <location>
        <begin position="28"/>
        <end position="277"/>
    </location>
</feature>
<protein>
    <submittedName>
        <fullName evidence="2">Uncharacterized protein</fullName>
    </submittedName>
</protein>
<dbReference type="PATRIC" id="fig|571915.4.peg.2185"/>
<dbReference type="Proteomes" id="UP000035199">
    <property type="component" value="Chromosome"/>
</dbReference>
<proteinExistence type="predicted"/>
<feature type="signal peptide" evidence="1">
    <location>
        <begin position="1"/>
        <end position="27"/>
    </location>
</feature>
<evidence type="ECO:0000256" key="1">
    <source>
        <dbReference type="SAM" id="SignalP"/>
    </source>
</evidence>
<dbReference type="KEGG" id="cmv:CMUST_10285"/>
<reference evidence="3" key="2">
    <citation type="submission" date="2015-05" db="EMBL/GenBank/DDBJ databases">
        <title>Complete genome sequence of Corynebacterium mustelae DSM 45274, isolated from various tissues of a male ferret with lethal sepsis.</title>
        <authorList>
            <person name="Ruckert C."/>
            <person name="Albersmeier A."/>
            <person name="Winkler A."/>
            <person name="Tauch A."/>
        </authorList>
    </citation>
    <scope>NUCLEOTIDE SEQUENCE [LARGE SCALE GENOMIC DNA]</scope>
    <source>
        <strain evidence="3">DSM 45274</strain>
    </source>
</reference>
<organism evidence="2 3">
    <name type="scientific">Corynebacterium mustelae</name>
    <dbReference type="NCBI Taxonomy" id="571915"/>
    <lineage>
        <taxon>Bacteria</taxon>
        <taxon>Bacillati</taxon>
        <taxon>Actinomycetota</taxon>
        <taxon>Actinomycetes</taxon>
        <taxon>Mycobacteriales</taxon>
        <taxon>Corynebacteriaceae</taxon>
        <taxon>Corynebacterium</taxon>
    </lineage>
</organism>
<accession>A0A0G3H3G7</accession>